<keyword evidence="1" id="KW-0489">Methyltransferase</keyword>
<dbReference type="AlphaFoldDB" id="A0A6B8LYE3"/>
<keyword evidence="2" id="KW-1185">Reference proteome</keyword>
<accession>A0A6B8LYE3</accession>
<proteinExistence type="predicted"/>
<reference evidence="1 2" key="1">
    <citation type="submission" date="2019-09" db="EMBL/GenBank/DDBJ databases">
        <title>Isolation and complete genome sequencing of Methylocystis species.</title>
        <authorList>
            <person name="Rumah B.L."/>
            <person name="Stead C.E."/>
            <person name="Stevens B.C."/>
            <person name="Minton N.P."/>
            <person name="Grosse-Honebrink A."/>
            <person name="Zhang Y."/>
        </authorList>
    </citation>
    <scope>NUCLEOTIDE SEQUENCE [LARGE SCALE GENOMIC DNA]</scope>
    <source>
        <strain evidence="1 2">BRCS2</strain>
    </source>
</reference>
<evidence type="ECO:0000313" key="2">
    <source>
        <dbReference type="Proteomes" id="UP000422569"/>
    </source>
</evidence>
<keyword evidence="1" id="KW-0808">Transferase</keyword>
<dbReference type="GO" id="GO:0008168">
    <property type="term" value="F:methyltransferase activity"/>
    <property type="evidence" value="ECO:0007669"/>
    <property type="project" value="UniProtKB-KW"/>
</dbReference>
<dbReference type="KEGG" id="mpar:F7D14_02635"/>
<dbReference type="SUPFAM" id="SSF53335">
    <property type="entry name" value="S-adenosyl-L-methionine-dependent methyltransferases"/>
    <property type="match status" value="1"/>
</dbReference>
<dbReference type="Proteomes" id="UP000422569">
    <property type="component" value="Chromosome"/>
</dbReference>
<dbReference type="Gene3D" id="3.40.50.150">
    <property type="entry name" value="Vaccinia Virus protein VP39"/>
    <property type="match status" value="1"/>
</dbReference>
<dbReference type="InterPro" id="IPR029063">
    <property type="entry name" value="SAM-dependent_MTases_sf"/>
</dbReference>
<sequence length="263" mass="29893">MNAPPISLAQAVGRKPLEIRDIVARLDYDPDFNWAWENYKRTIVEIAQQRGLTRHLEIGGGRDPLFLPPEVAAHGFEVTLNDISAHELSRAPQGYSTVQCDIAGKDAKAILGAGRYDIAYSRMVMEHVPDVARMWENIAYALAPGGVAFSFFPTLYAPPYVLNRLIPEKISRWMLETVFPDRKEDGDNPKFPAYYDYCFSEEAKIVPMLKRAGFSDVVALPFWGYSYFWKFPGVKQIDAAFTRIARERQWRAVSSFAYIIATK</sequence>
<dbReference type="EMBL" id="CP044331">
    <property type="protein sequence ID" value="QGM96484.1"/>
    <property type="molecule type" value="Genomic_DNA"/>
</dbReference>
<protein>
    <submittedName>
        <fullName evidence="1">Class I SAM-dependent methyltransferase</fullName>
    </submittedName>
</protein>
<dbReference type="RefSeq" id="WP_016919824.1">
    <property type="nucleotide sequence ID" value="NZ_CP044331.1"/>
</dbReference>
<dbReference type="CDD" id="cd02440">
    <property type="entry name" value="AdoMet_MTases"/>
    <property type="match status" value="1"/>
</dbReference>
<dbReference type="GO" id="GO:0032259">
    <property type="term" value="P:methylation"/>
    <property type="evidence" value="ECO:0007669"/>
    <property type="project" value="UniProtKB-KW"/>
</dbReference>
<evidence type="ECO:0000313" key="1">
    <source>
        <dbReference type="EMBL" id="QGM96484.1"/>
    </source>
</evidence>
<organism evidence="1 2">
    <name type="scientific">Methylocystis parvus</name>
    <dbReference type="NCBI Taxonomy" id="134"/>
    <lineage>
        <taxon>Bacteria</taxon>
        <taxon>Pseudomonadati</taxon>
        <taxon>Pseudomonadota</taxon>
        <taxon>Alphaproteobacteria</taxon>
        <taxon>Hyphomicrobiales</taxon>
        <taxon>Methylocystaceae</taxon>
        <taxon>Methylocystis</taxon>
    </lineage>
</organism>
<gene>
    <name evidence="1" type="ORF">F7D14_02635</name>
</gene>
<name>A0A6B8LYE3_9HYPH</name>
<dbReference type="Pfam" id="PF13489">
    <property type="entry name" value="Methyltransf_23"/>
    <property type="match status" value="1"/>
</dbReference>